<dbReference type="Pfam" id="PF04229">
    <property type="entry name" value="GrpB"/>
    <property type="match status" value="1"/>
</dbReference>
<organism evidence="1 2">
    <name type="scientific">Lampropedia aestuarii</name>
    <dbReference type="NCBI Taxonomy" id="2562762"/>
    <lineage>
        <taxon>Bacteria</taxon>
        <taxon>Pseudomonadati</taxon>
        <taxon>Pseudomonadota</taxon>
        <taxon>Betaproteobacteria</taxon>
        <taxon>Burkholderiales</taxon>
        <taxon>Comamonadaceae</taxon>
        <taxon>Lampropedia</taxon>
    </lineage>
</organism>
<dbReference type="EMBL" id="SSWX01000021">
    <property type="protein sequence ID" value="THJ31678.1"/>
    <property type="molecule type" value="Genomic_DNA"/>
</dbReference>
<dbReference type="Gene3D" id="3.30.460.10">
    <property type="entry name" value="Beta Polymerase, domain 2"/>
    <property type="match status" value="1"/>
</dbReference>
<dbReference type="OrthoDB" id="9799092at2"/>
<proteinExistence type="predicted"/>
<evidence type="ECO:0000313" key="1">
    <source>
        <dbReference type="EMBL" id="THJ31678.1"/>
    </source>
</evidence>
<keyword evidence="2" id="KW-1185">Reference proteome</keyword>
<dbReference type="SUPFAM" id="SSF81301">
    <property type="entry name" value="Nucleotidyltransferase"/>
    <property type="match status" value="1"/>
</dbReference>
<name>A0A4S5BPI5_9BURK</name>
<dbReference type="InterPro" id="IPR043519">
    <property type="entry name" value="NT_sf"/>
</dbReference>
<dbReference type="Proteomes" id="UP000306236">
    <property type="component" value="Unassembled WGS sequence"/>
</dbReference>
<dbReference type="InterPro" id="IPR007344">
    <property type="entry name" value="GrpB/CoaE"/>
</dbReference>
<evidence type="ECO:0000313" key="2">
    <source>
        <dbReference type="Proteomes" id="UP000306236"/>
    </source>
</evidence>
<reference evidence="1 2" key="1">
    <citation type="submission" date="2019-04" db="EMBL/GenBank/DDBJ databases">
        <title>Lampropedia sp YIM MLB12 draf genome.</title>
        <authorList>
            <person name="Wang Y.-X."/>
        </authorList>
    </citation>
    <scope>NUCLEOTIDE SEQUENCE [LARGE SCALE GENOMIC DNA]</scope>
    <source>
        <strain evidence="1 2">YIM MLB12</strain>
    </source>
</reference>
<protein>
    <submittedName>
        <fullName evidence="1">GrpB family protein</fullName>
    </submittedName>
</protein>
<sequence>MNSRESLSAAINEEVKLHEYDEQWPVLYEAERQRLLALLPCTFIDIQHIGSTSIPGMPAKPIIDILAGVDSMETARSLATKLCSADYTTSAQFNASLSDRQWFMRWADGRRTHHLHVIVHGSAAWAERLRFRDALRSNQKLATEYAQLKATMAAKHAQDREAYTDAKAQFVNAVSRAA</sequence>
<dbReference type="RefSeq" id="WP_136407386.1">
    <property type="nucleotide sequence ID" value="NZ_SSWX01000021.1"/>
</dbReference>
<accession>A0A4S5BPI5</accession>
<dbReference type="PANTHER" id="PTHR34822:SF1">
    <property type="entry name" value="GRPB FAMILY PROTEIN"/>
    <property type="match status" value="1"/>
</dbReference>
<dbReference type="PANTHER" id="PTHR34822">
    <property type="entry name" value="GRPB DOMAIN PROTEIN (AFU_ORTHOLOGUE AFUA_1G01530)"/>
    <property type="match status" value="1"/>
</dbReference>
<gene>
    <name evidence="1" type="ORF">E8K88_14475</name>
</gene>
<comment type="caution">
    <text evidence="1">The sequence shown here is derived from an EMBL/GenBank/DDBJ whole genome shotgun (WGS) entry which is preliminary data.</text>
</comment>
<dbReference type="AlphaFoldDB" id="A0A4S5BPI5"/>